<dbReference type="InterPro" id="IPR002331">
    <property type="entry name" value="Lipase_panc"/>
</dbReference>
<evidence type="ECO:0000313" key="40">
    <source>
        <dbReference type="Ensembl" id="ENSSAUP00010013738.1"/>
    </source>
</evidence>
<sequence>MVCISGVLSTSTAAEVCFNELGCFDDLPPWGGTAQRPASILPWHLEEIGTRFLLFTQQNRHYQEIKTDKSIQASNYSRMRKTRFIIPGYLEKGDEDWPQDMCKVMLKWENANCIAVEWKKGVKTQYAQAANNARVVAAQVASMIKFLMTDYRSFLCFVPPLILCSGLDPAEPYFQDTNSSVHLDTSDATFVDVIHTDGLPFNSKLGLGMSHPMGHIDFYPNGGELMPGCSTNRGKPTDLDAIWEGTKKFDACNHVRAYQYYSESMVKSQGFVGFPCSDKGSFDAGKCFPCAHDKCPLMGHDADRFNVMDGVSKMKYFLNTGGSEPFGRYSYRITVTLDGPSLPNLGFLYVALIGENDNTEEYQLHLGALIPGRNYELLIDAEVNVGNVTEVNFRWNNHIPDPWNPKYGAAKVELQRGKDKRM</sequence>
<proteinExistence type="inferred from homology"/>
<evidence type="ECO:0000256" key="8">
    <source>
        <dbReference type="ARBA" id="ARBA00022963"/>
    </source>
</evidence>
<accession>A0A671UIV4</accession>
<comment type="catalytic activity">
    <reaction evidence="25">
        <text>a 1,2-diacyl-3-O-[alpha-D-galactosyl-(1-&gt;6)-beta-D-galactosyl]-sn-glycerol + H2O = acyl-3-O-[alpha-D-galactosyl-(1-&gt;6)-beta-D-galactosyl]-sn-glycerol + a fatty acid + H(+)</text>
        <dbReference type="Rhea" id="RHEA:48372"/>
        <dbReference type="ChEBI" id="CHEBI:15377"/>
        <dbReference type="ChEBI" id="CHEBI:15378"/>
        <dbReference type="ChEBI" id="CHEBI:28396"/>
        <dbReference type="ChEBI" id="CHEBI:28868"/>
        <dbReference type="ChEBI" id="CHEBI:90310"/>
    </reaction>
    <physiologicalReaction direction="left-to-right" evidence="25">
        <dbReference type="Rhea" id="RHEA:48373"/>
    </physiologicalReaction>
</comment>
<evidence type="ECO:0000256" key="1">
    <source>
        <dbReference type="ARBA" id="ARBA00004487"/>
    </source>
</evidence>
<dbReference type="GO" id="GO:0043005">
    <property type="term" value="C:neuron projection"/>
    <property type="evidence" value="ECO:0007669"/>
    <property type="project" value="UniProtKB-SubCell"/>
</dbReference>
<dbReference type="AlphaFoldDB" id="A0A671UIV4"/>
<evidence type="ECO:0000256" key="5">
    <source>
        <dbReference type="ARBA" id="ARBA00010701"/>
    </source>
</evidence>
<comment type="catalytic activity">
    <reaction evidence="27">
        <text>1,2,3-tributanoylglycerol + H2O = dibutanoylglycerol + butanoate + H(+)</text>
        <dbReference type="Rhea" id="RHEA:40475"/>
        <dbReference type="ChEBI" id="CHEBI:15377"/>
        <dbReference type="ChEBI" id="CHEBI:15378"/>
        <dbReference type="ChEBI" id="CHEBI:17968"/>
        <dbReference type="ChEBI" id="CHEBI:35020"/>
        <dbReference type="ChEBI" id="CHEBI:76478"/>
    </reaction>
    <physiologicalReaction direction="left-to-right" evidence="27">
        <dbReference type="Rhea" id="RHEA:40476"/>
    </physiologicalReaction>
</comment>
<comment type="catalytic activity">
    <reaction evidence="30">
        <text>1,2-dioctanoyl-3-O-[alpha-D-galactosyl-(1-&gt;6)-beta-D-galactosyl]-sn-glycerol + H2O = octanoyl-3-O-[alpha-D-galactosyl-(1-&gt;6)-beta-D-galactosyl]-sn-glycerol + octanoate + H(+)</text>
        <dbReference type="Rhea" id="RHEA:48692"/>
        <dbReference type="ChEBI" id="CHEBI:15377"/>
        <dbReference type="ChEBI" id="CHEBI:15378"/>
        <dbReference type="ChEBI" id="CHEBI:25646"/>
        <dbReference type="ChEBI" id="CHEBI:90457"/>
        <dbReference type="ChEBI" id="CHEBI:90768"/>
    </reaction>
    <physiologicalReaction direction="left-to-right" evidence="30">
        <dbReference type="Rhea" id="RHEA:48693"/>
    </physiologicalReaction>
</comment>
<dbReference type="Proteomes" id="UP000472265">
    <property type="component" value="Chromosome 15"/>
</dbReference>
<evidence type="ECO:0000256" key="15">
    <source>
        <dbReference type="ARBA" id="ARBA00023590"/>
    </source>
</evidence>
<evidence type="ECO:0000256" key="30">
    <source>
        <dbReference type="ARBA" id="ARBA00049076"/>
    </source>
</evidence>
<evidence type="ECO:0000256" key="14">
    <source>
        <dbReference type="ARBA" id="ARBA00023369"/>
    </source>
</evidence>
<dbReference type="GO" id="GO:0047714">
    <property type="term" value="F:galactolipase activity"/>
    <property type="evidence" value="ECO:0007669"/>
    <property type="project" value="UniProtKB-EC"/>
</dbReference>
<dbReference type="InterPro" id="IPR016272">
    <property type="entry name" value="Lipase_LIPH"/>
</dbReference>
<reference evidence="40" key="3">
    <citation type="submission" date="2025-09" db="UniProtKB">
        <authorList>
            <consortium name="Ensembl"/>
        </authorList>
    </citation>
    <scope>IDENTIFICATION</scope>
</reference>
<comment type="catalytic activity">
    <reaction evidence="26">
        <text>1,2-dioctanoyl-3-O-beta-D-galactosyl-sn-glycerol + H2O = octanoyl-3-(beta-D-galactosyl)-sn-glycerol + octanoate + H(+)</text>
        <dbReference type="Rhea" id="RHEA:48696"/>
        <dbReference type="ChEBI" id="CHEBI:15377"/>
        <dbReference type="ChEBI" id="CHEBI:15378"/>
        <dbReference type="ChEBI" id="CHEBI:25646"/>
        <dbReference type="ChEBI" id="CHEBI:90453"/>
        <dbReference type="ChEBI" id="CHEBI:90769"/>
    </reaction>
    <physiologicalReaction direction="left-to-right" evidence="26">
        <dbReference type="Rhea" id="RHEA:48697"/>
    </physiologicalReaction>
</comment>
<evidence type="ECO:0000256" key="19">
    <source>
        <dbReference type="ARBA" id="ARBA00047270"/>
    </source>
</evidence>
<evidence type="ECO:0000256" key="12">
    <source>
        <dbReference type="ARBA" id="ARBA00023273"/>
    </source>
</evidence>
<evidence type="ECO:0000256" key="20">
    <source>
        <dbReference type="ARBA" id="ARBA00047296"/>
    </source>
</evidence>
<keyword evidence="35" id="KW-0479">Metal-binding</keyword>
<evidence type="ECO:0000256" key="26">
    <source>
        <dbReference type="ARBA" id="ARBA00048268"/>
    </source>
</evidence>
<comment type="catalytic activity">
    <reaction evidence="24">
        <text>1,2,3-tripropanoylglycerol + H2O = dipropanoylglycerol + propanoate + H(+)</text>
        <dbReference type="Rhea" id="RHEA:48024"/>
        <dbReference type="ChEBI" id="CHEBI:15377"/>
        <dbReference type="ChEBI" id="CHEBI:15378"/>
        <dbReference type="ChEBI" id="CHEBI:17272"/>
        <dbReference type="ChEBI" id="CHEBI:88153"/>
        <dbReference type="ChEBI" id="CHEBI:88155"/>
    </reaction>
    <physiologicalReaction direction="left-to-right" evidence="24">
        <dbReference type="Rhea" id="RHEA:48025"/>
    </physiologicalReaction>
</comment>
<evidence type="ECO:0000256" key="32">
    <source>
        <dbReference type="ARBA" id="ARBA00049290"/>
    </source>
</evidence>
<comment type="catalytic activity">
    <reaction evidence="31">
        <text>a 1,2-diacyl-sn-glycero-3-phosphocholine + H2O = a monoacyl-sn-glycero-3-phosphocholine + a fatty acid + H(+)</text>
        <dbReference type="Rhea" id="RHEA:44664"/>
        <dbReference type="ChEBI" id="CHEBI:15377"/>
        <dbReference type="ChEBI" id="CHEBI:15378"/>
        <dbReference type="ChEBI" id="CHEBI:28868"/>
        <dbReference type="ChEBI" id="CHEBI:57643"/>
        <dbReference type="ChEBI" id="CHEBI:84465"/>
    </reaction>
    <physiologicalReaction direction="left-to-right" evidence="31">
        <dbReference type="Rhea" id="RHEA:44665"/>
    </physiologicalReaction>
</comment>
<dbReference type="InterPro" id="IPR001024">
    <property type="entry name" value="PLAT/LH2_dom"/>
</dbReference>
<evidence type="ECO:0000259" key="39">
    <source>
        <dbReference type="Pfam" id="PF01477"/>
    </source>
</evidence>
<dbReference type="Gene3D" id="3.40.50.1820">
    <property type="entry name" value="alpha/beta hydrolase"/>
    <property type="match status" value="2"/>
</dbReference>
<comment type="catalytic activity">
    <reaction evidence="33">
        <text>long chain 1,2-diacyl-3-O-[alpha-D-galactosyl-(1-&gt;6)-beta-D-galactosyl]-sn-glycerol + H2O = long chain acyl-3-O-[alpha-D-galactosyl-(1-&gt;6)-beta-D-galactosyl]-sn-glycerol + a fatty acid + H(+)</text>
        <dbReference type="Rhea" id="RHEA:48708"/>
        <dbReference type="ChEBI" id="CHEBI:15377"/>
        <dbReference type="ChEBI" id="CHEBI:15378"/>
        <dbReference type="ChEBI" id="CHEBI:28868"/>
        <dbReference type="ChEBI" id="CHEBI:90463"/>
        <dbReference type="ChEBI" id="CHEBI:90774"/>
    </reaction>
    <physiologicalReaction direction="left-to-right" evidence="33">
        <dbReference type="Rhea" id="RHEA:48709"/>
    </physiologicalReaction>
</comment>
<feature type="domain" description="Lipase" evidence="38">
    <location>
        <begin position="15"/>
        <end position="150"/>
    </location>
</feature>
<dbReference type="SUPFAM" id="SSF49723">
    <property type="entry name" value="Lipase/lipooxygenase domain (PLAT/LH2 domain)"/>
    <property type="match status" value="1"/>
</dbReference>
<evidence type="ECO:0000256" key="10">
    <source>
        <dbReference type="ARBA" id="ARBA00023157"/>
    </source>
</evidence>
<dbReference type="PIRSF" id="PIRSF000865">
    <property type="entry name" value="Lipoprotein_lipase_LIPH"/>
    <property type="match status" value="1"/>
</dbReference>
<dbReference type="GO" id="GO:0016042">
    <property type="term" value="P:lipid catabolic process"/>
    <property type="evidence" value="ECO:0007669"/>
    <property type="project" value="UniProtKB-KW"/>
</dbReference>
<evidence type="ECO:0000256" key="36">
    <source>
        <dbReference type="RuleBase" id="RU004262"/>
    </source>
</evidence>
<feature type="binding site" evidence="35">
    <location>
        <position position="187"/>
    </location>
    <ligand>
        <name>Ca(2+)</name>
        <dbReference type="ChEBI" id="CHEBI:29108"/>
    </ligand>
</feature>
<feature type="domain" description="PLAT" evidence="39">
    <location>
        <begin position="349"/>
        <end position="414"/>
    </location>
</feature>
<evidence type="ECO:0000256" key="11">
    <source>
        <dbReference type="ARBA" id="ARBA00023180"/>
    </source>
</evidence>
<comment type="catalytic activity">
    <reaction evidence="14">
        <text>a triacylglycerol + H2O = a diacylglycerol + a fatty acid + H(+)</text>
        <dbReference type="Rhea" id="RHEA:12044"/>
        <dbReference type="ChEBI" id="CHEBI:15377"/>
        <dbReference type="ChEBI" id="CHEBI:15378"/>
        <dbReference type="ChEBI" id="CHEBI:17855"/>
        <dbReference type="ChEBI" id="CHEBI:18035"/>
        <dbReference type="ChEBI" id="CHEBI:28868"/>
        <dbReference type="EC" id="3.1.1.3"/>
    </reaction>
    <physiologicalReaction direction="left-to-right" evidence="14">
        <dbReference type="Rhea" id="RHEA:12045"/>
    </physiologicalReaction>
</comment>
<comment type="catalytic activity">
    <reaction evidence="21">
        <text>1-(9Z-octadecenoyl)-glycerol + H2O = glycerol + (9Z)-octadecenoate + H(+)</text>
        <dbReference type="Rhea" id="RHEA:38487"/>
        <dbReference type="ChEBI" id="CHEBI:15377"/>
        <dbReference type="ChEBI" id="CHEBI:15378"/>
        <dbReference type="ChEBI" id="CHEBI:17754"/>
        <dbReference type="ChEBI" id="CHEBI:30823"/>
        <dbReference type="ChEBI" id="CHEBI:75342"/>
    </reaction>
    <physiologicalReaction direction="left-to-right" evidence="21">
        <dbReference type="Rhea" id="RHEA:38488"/>
    </physiologicalReaction>
</comment>
<name>A0A671UIV4_SPAAU</name>
<evidence type="ECO:0000313" key="41">
    <source>
        <dbReference type="Proteomes" id="UP000472265"/>
    </source>
</evidence>
<comment type="catalytic activity">
    <reaction evidence="17">
        <text>a 1,2-diacyl-3-O-(beta-D-galactosyl)-sn-glycerol + 2 H2O = 3-beta-D-galactosyl-sn-glycerol + 2 a fatty acid + 2 H(+)</text>
        <dbReference type="Rhea" id="RHEA:13189"/>
        <dbReference type="ChEBI" id="CHEBI:15377"/>
        <dbReference type="ChEBI" id="CHEBI:15378"/>
        <dbReference type="ChEBI" id="CHEBI:15754"/>
        <dbReference type="ChEBI" id="CHEBI:17615"/>
        <dbReference type="ChEBI" id="CHEBI:28868"/>
        <dbReference type="EC" id="3.1.1.26"/>
    </reaction>
    <physiologicalReaction direction="left-to-right" evidence="17">
        <dbReference type="Rhea" id="RHEA:13190"/>
    </physiologicalReaction>
</comment>
<comment type="catalytic activity">
    <reaction evidence="32">
        <text>1,2,3-trioctanoylglycerol + H2O = dioctanoylglycerol + octanoate + H(+)</text>
        <dbReference type="Rhea" id="RHEA:47864"/>
        <dbReference type="ChEBI" id="CHEBI:15377"/>
        <dbReference type="ChEBI" id="CHEBI:15378"/>
        <dbReference type="ChEBI" id="CHEBI:25646"/>
        <dbReference type="ChEBI" id="CHEBI:76978"/>
        <dbReference type="ChEBI" id="CHEBI:88066"/>
    </reaction>
    <physiologicalReaction direction="left-to-right" evidence="32">
        <dbReference type="Rhea" id="RHEA:47865"/>
    </physiologicalReaction>
</comment>
<reference evidence="40" key="1">
    <citation type="submission" date="2021-04" db="EMBL/GenBank/DDBJ databases">
        <authorList>
            <consortium name="Wellcome Sanger Institute Data Sharing"/>
        </authorList>
    </citation>
    <scope>NUCLEOTIDE SEQUENCE [LARGE SCALE GENOMIC DNA]</scope>
</reference>
<dbReference type="GO" id="GO:0004465">
    <property type="term" value="F:lipoprotein lipase activity"/>
    <property type="evidence" value="ECO:0007669"/>
    <property type="project" value="TreeGrafter"/>
</dbReference>
<dbReference type="Gene3D" id="2.60.60.20">
    <property type="entry name" value="PLAT/LH2 domain"/>
    <property type="match status" value="1"/>
</dbReference>
<keyword evidence="9 37" id="KW-0443">Lipid metabolism</keyword>
<dbReference type="Pfam" id="PF01477">
    <property type="entry name" value="PLAT"/>
    <property type="match status" value="1"/>
</dbReference>
<evidence type="ECO:0000256" key="21">
    <source>
        <dbReference type="ARBA" id="ARBA00047438"/>
    </source>
</evidence>
<evidence type="ECO:0000256" key="18">
    <source>
        <dbReference type="ARBA" id="ARBA00036575"/>
    </source>
</evidence>
<dbReference type="InterPro" id="IPR029058">
    <property type="entry name" value="AB_hydrolase_fold"/>
</dbReference>
<evidence type="ECO:0000256" key="31">
    <source>
        <dbReference type="ARBA" id="ARBA00049154"/>
    </source>
</evidence>
<comment type="subcellular location">
    <subcellularLocation>
        <location evidence="1">Cell projection</location>
        <location evidence="1">Neuron projection</location>
    </subcellularLocation>
    <subcellularLocation>
        <location evidence="2 37">Secreted</location>
    </subcellularLocation>
    <subcellularLocation>
        <location evidence="16">Zymogen granule membrane</location>
        <topology evidence="16">Peripheral membrane protein</topology>
    </subcellularLocation>
</comment>
<evidence type="ECO:0000256" key="13">
    <source>
        <dbReference type="ARBA" id="ARBA00023329"/>
    </source>
</evidence>
<evidence type="ECO:0000256" key="16">
    <source>
        <dbReference type="ARBA" id="ARBA00024321"/>
    </source>
</evidence>
<dbReference type="InterPro" id="IPR013818">
    <property type="entry name" value="Lipase"/>
</dbReference>
<keyword evidence="11" id="KW-0325">Glycoprotein</keyword>
<evidence type="ECO:0000256" key="17">
    <source>
        <dbReference type="ARBA" id="ARBA00036503"/>
    </source>
</evidence>
<evidence type="ECO:0000256" key="7">
    <source>
        <dbReference type="ARBA" id="ARBA00022801"/>
    </source>
</evidence>
<evidence type="ECO:0000256" key="9">
    <source>
        <dbReference type="ARBA" id="ARBA00023098"/>
    </source>
</evidence>
<comment type="catalytic activity">
    <reaction evidence="22">
        <text>1,2-didecanoylglycerol + H2O = decanoylglycerol + decanoate + H(+)</text>
        <dbReference type="Rhea" id="RHEA:48596"/>
        <dbReference type="ChEBI" id="CHEBI:11152"/>
        <dbReference type="ChEBI" id="CHEBI:15377"/>
        <dbReference type="ChEBI" id="CHEBI:15378"/>
        <dbReference type="ChEBI" id="CHEBI:27689"/>
        <dbReference type="ChEBI" id="CHEBI:90605"/>
    </reaction>
    <physiologicalReaction direction="left-to-right" evidence="22">
        <dbReference type="Rhea" id="RHEA:48597"/>
    </physiologicalReaction>
</comment>
<keyword evidence="7" id="KW-0378">Hydrolase</keyword>
<evidence type="ECO:0000256" key="2">
    <source>
        <dbReference type="ARBA" id="ARBA00004613"/>
    </source>
</evidence>
<evidence type="ECO:0000256" key="23">
    <source>
        <dbReference type="ARBA" id="ARBA00047741"/>
    </source>
</evidence>
<comment type="pathway">
    <text evidence="4">Lipid metabolism.</text>
</comment>
<evidence type="ECO:0000256" key="25">
    <source>
        <dbReference type="ARBA" id="ARBA00048139"/>
    </source>
</evidence>
<dbReference type="Pfam" id="PF00151">
    <property type="entry name" value="Lipase"/>
    <property type="match status" value="2"/>
</dbReference>
<gene>
    <name evidence="40" type="primary">PNLIPRP2</name>
</gene>
<dbReference type="SUPFAM" id="SSF53474">
    <property type="entry name" value="alpha/beta-Hydrolases"/>
    <property type="match status" value="1"/>
</dbReference>
<feature type="binding site" evidence="35">
    <location>
        <position position="184"/>
    </location>
    <ligand>
        <name>Ca(2+)</name>
        <dbReference type="ChEBI" id="CHEBI:29108"/>
    </ligand>
</feature>
<comment type="similarity">
    <text evidence="5 36">Belongs to the AB hydrolase superfamily. Lipase family.</text>
</comment>
<feature type="domain" description="Lipase" evidence="38">
    <location>
        <begin position="165"/>
        <end position="326"/>
    </location>
</feature>
<comment type="pathway">
    <text evidence="3">Glycerolipid metabolism; triacylglycerol degradation.</text>
</comment>
<evidence type="ECO:0000256" key="29">
    <source>
        <dbReference type="ARBA" id="ARBA00048546"/>
    </source>
</evidence>
<dbReference type="PANTHER" id="PTHR11610:SF165">
    <property type="entry name" value="PANCREATIC LIPASE-RELATED PROTEIN 2"/>
    <property type="match status" value="1"/>
</dbReference>
<organism evidence="40 41">
    <name type="scientific">Sparus aurata</name>
    <name type="common">Gilthead sea bream</name>
    <dbReference type="NCBI Taxonomy" id="8175"/>
    <lineage>
        <taxon>Eukaryota</taxon>
        <taxon>Metazoa</taxon>
        <taxon>Chordata</taxon>
        <taxon>Craniata</taxon>
        <taxon>Vertebrata</taxon>
        <taxon>Euteleostomi</taxon>
        <taxon>Actinopterygii</taxon>
        <taxon>Neopterygii</taxon>
        <taxon>Teleostei</taxon>
        <taxon>Neoteleostei</taxon>
        <taxon>Acanthomorphata</taxon>
        <taxon>Eupercaria</taxon>
        <taxon>Spariformes</taxon>
        <taxon>Sparidae</taxon>
        <taxon>Sparus</taxon>
    </lineage>
</organism>
<comment type="catalytic activity">
    <reaction evidence="19">
        <text>(9Z-octadecenoyl)-glycerol + H2O = glycerol + (9Z)-octadecenoate + H(+)</text>
        <dbReference type="Rhea" id="RHEA:39955"/>
        <dbReference type="ChEBI" id="CHEBI:15377"/>
        <dbReference type="ChEBI" id="CHEBI:15378"/>
        <dbReference type="ChEBI" id="CHEBI:17754"/>
        <dbReference type="ChEBI" id="CHEBI:30823"/>
        <dbReference type="ChEBI" id="CHEBI:75937"/>
    </reaction>
    <physiologicalReaction direction="left-to-right" evidence="19">
        <dbReference type="Rhea" id="RHEA:39956"/>
    </physiologicalReaction>
</comment>
<comment type="catalytic activity">
    <reaction evidence="18">
        <text>1-beta-D-galactosyl-2,3-didodecanoyl-sn-glycerol + H2O = 1-beta-D-galactosyl-dodecanoyl-sn-glycerol + dodecanoate + H(+)</text>
        <dbReference type="Rhea" id="RHEA:48536"/>
        <dbReference type="ChEBI" id="CHEBI:15377"/>
        <dbReference type="ChEBI" id="CHEBI:15378"/>
        <dbReference type="ChEBI" id="CHEBI:18262"/>
        <dbReference type="ChEBI" id="CHEBI:90342"/>
        <dbReference type="ChEBI" id="CHEBI:90514"/>
    </reaction>
    <physiologicalReaction direction="left-to-right" evidence="18">
        <dbReference type="Rhea" id="RHEA:48537"/>
    </physiologicalReaction>
</comment>
<comment type="pathway">
    <text evidence="15">Glycolipid metabolism.</text>
</comment>
<comment type="catalytic activity">
    <reaction evidence="28">
        <text>1,2,3-tri-(9Z-octadecenoyl)-glycerol + H2O = di-(9Z)-octadecenoylglycerol + (9Z)-octadecenoate + H(+)</text>
        <dbReference type="Rhea" id="RHEA:38575"/>
        <dbReference type="ChEBI" id="CHEBI:15377"/>
        <dbReference type="ChEBI" id="CHEBI:15378"/>
        <dbReference type="ChEBI" id="CHEBI:30823"/>
        <dbReference type="ChEBI" id="CHEBI:53753"/>
        <dbReference type="ChEBI" id="CHEBI:75945"/>
    </reaction>
    <physiologicalReaction direction="left-to-right" evidence="28">
        <dbReference type="Rhea" id="RHEA:38576"/>
    </physiologicalReaction>
</comment>
<keyword evidence="12" id="KW-0966">Cell projection</keyword>
<dbReference type="EC" id="3.1.1.3" evidence="37"/>
<comment type="catalytic activity">
    <reaction evidence="20">
        <text>1,2-didodecanoyl-3-O-[alpha-D-galactosyl-(1-&gt;6)-beta-D-galactosyl]-sn-glycerol + H2O = dodecanoyl-3-O-[alpha-D-galactosyl-(1-&gt;6)-beta-D-galactosyl]-sn-glycerol + dodecanoate + H(+)</text>
        <dbReference type="Rhea" id="RHEA:48516"/>
        <dbReference type="ChEBI" id="CHEBI:15377"/>
        <dbReference type="ChEBI" id="CHEBI:15378"/>
        <dbReference type="ChEBI" id="CHEBI:18262"/>
        <dbReference type="ChEBI" id="CHEBI:90337"/>
        <dbReference type="ChEBI" id="CHEBI:90359"/>
    </reaction>
    <physiologicalReaction direction="left-to-right" evidence="20">
        <dbReference type="Rhea" id="RHEA:48517"/>
    </physiologicalReaction>
</comment>
<keyword evidence="6 37" id="KW-0964">Secreted</keyword>
<keyword evidence="10 37" id="KW-1015">Disulfide bond</keyword>
<dbReference type="GO" id="GO:0005615">
    <property type="term" value="C:extracellular space"/>
    <property type="evidence" value="ECO:0007669"/>
    <property type="project" value="TreeGrafter"/>
</dbReference>
<dbReference type="PRINTS" id="PR00823">
    <property type="entry name" value="PANCLIPASE"/>
</dbReference>
<evidence type="ECO:0000256" key="33">
    <source>
        <dbReference type="ARBA" id="ARBA00049352"/>
    </source>
</evidence>
<evidence type="ECO:0000259" key="38">
    <source>
        <dbReference type="Pfam" id="PF00151"/>
    </source>
</evidence>
<dbReference type="Ensembl" id="ENSSAUT00010014606.1">
    <property type="protein sequence ID" value="ENSSAUP00010013738.1"/>
    <property type="gene ID" value="ENSSAUG00010006256.1"/>
</dbReference>
<reference evidence="40" key="2">
    <citation type="submission" date="2025-08" db="UniProtKB">
        <authorList>
            <consortium name="Ensembl"/>
        </authorList>
    </citation>
    <scope>IDENTIFICATION</scope>
</reference>
<dbReference type="GeneTree" id="ENSGT00940000155139"/>
<dbReference type="InterPro" id="IPR000734">
    <property type="entry name" value="TAG_lipase"/>
</dbReference>
<dbReference type="PANTHER" id="PTHR11610">
    <property type="entry name" value="LIPASE"/>
    <property type="match status" value="1"/>
</dbReference>
<comment type="catalytic activity">
    <reaction evidence="34">
        <text>1,2-didodecanoyl-3-beta-D-galactosyl-sn-glycerol + H2O = dodecanoyl-3-beta-D-galactosyl-sn-glycerol + dodecanoate + H(+)</text>
        <dbReference type="Rhea" id="RHEA:48540"/>
        <dbReference type="ChEBI" id="CHEBI:15377"/>
        <dbReference type="ChEBI" id="CHEBI:15378"/>
        <dbReference type="ChEBI" id="CHEBI:18262"/>
        <dbReference type="ChEBI" id="CHEBI:90340"/>
        <dbReference type="ChEBI" id="CHEBI:90515"/>
    </reaction>
    <physiologicalReaction direction="left-to-right" evidence="34">
        <dbReference type="Rhea" id="RHEA:48541"/>
    </physiologicalReaction>
</comment>
<keyword evidence="8 37" id="KW-0442">Lipid degradation</keyword>
<dbReference type="PRINTS" id="PR00821">
    <property type="entry name" value="TAGLIPASE"/>
</dbReference>
<evidence type="ECO:0000256" key="24">
    <source>
        <dbReference type="ARBA" id="ARBA00047744"/>
    </source>
</evidence>
<evidence type="ECO:0000256" key="22">
    <source>
        <dbReference type="ARBA" id="ARBA00047618"/>
    </source>
</evidence>
<evidence type="ECO:0000256" key="6">
    <source>
        <dbReference type="ARBA" id="ARBA00022525"/>
    </source>
</evidence>
<dbReference type="GO" id="GO:0046872">
    <property type="term" value="F:metal ion binding"/>
    <property type="evidence" value="ECO:0007669"/>
    <property type="project" value="UniProtKB-KW"/>
</dbReference>
<comment type="catalytic activity">
    <reaction evidence="23">
        <text>di-(9Z)-octadecenoylglycerol + H2O = (9Z-octadecenoyl)-glycerol + (9Z)-octadecenoate + H(+)</text>
        <dbReference type="Rhea" id="RHEA:47868"/>
        <dbReference type="ChEBI" id="CHEBI:15377"/>
        <dbReference type="ChEBI" id="CHEBI:15378"/>
        <dbReference type="ChEBI" id="CHEBI:30823"/>
        <dbReference type="ChEBI" id="CHEBI:75937"/>
        <dbReference type="ChEBI" id="CHEBI:75945"/>
    </reaction>
    <physiologicalReaction direction="left-to-right" evidence="23">
        <dbReference type="Rhea" id="RHEA:47869"/>
    </physiologicalReaction>
</comment>
<evidence type="ECO:0000256" key="4">
    <source>
        <dbReference type="ARBA" id="ARBA00005189"/>
    </source>
</evidence>
<evidence type="ECO:0000256" key="27">
    <source>
        <dbReference type="ARBA" id="ARBA00048377"/>
    </source>
</evidence>
<evidence type="ECO:0000256" key="3">
    <source>
        <dbReference type="ARBA" id="ARBA00004879"/>
    </source>
</evidence>
<keyword evidence="13" id="KW-0968">Cytoplasmic vesicle</keyword>
<dbReference type="InterPro" id="IPR036392">
    <property type="entry name" value="PLAT/LH2_dom_sf"/>
</dbReference>
<evidence type="ECO:0000256" key="35">
    <source>
        <dbReference type="PIRSR" id="PIRSR000865-2"/>
    </source>
</evidence>
<evidence type="ECO:0000256" key="37">
    <source>
        <dbReference type="RuleBase" id="RU362046"/>
    </source>
</evidence>
<comment type="catalytic activity">
    <reaction evidence="29">
        <text>long chain 1,2-diacyl-3-O-beta-D-galactosyl-sn-glycerol + H2O = long chain acyl-3-O-beta-D-galactosyl-sn-glycerol + a fatty acid + H(+)</text>
        <dbReference type="Rhea" id="RHEA:48700"/>
        <dbReference type="ChEBI" id="CHEBI:15377"/>
        <dbReference type="ChEBI" id="CHEBI:15378"/>
        <dbReference type="ChEBI" id="CHEBI:28868"/>
        <dbReference type="ChEBI" id="CHEBI:90477"/>
        <dbReference type="ChEBI" id="CHEBI:90770"/>
    </reaction>
    <physiologicalReaction direction="left-to-right" evidence="29">
        <dbReference type="Rhea" id="RHEA:48701"/>
    </physiologicalReaction>
</comment>
<keyword evidence="35" id="KW-0106">Calcium</keyword>
<dbReference type="GO" id="GO:0042589">
    <property type="term" value="C:zymogen granule membrane"/>
    <property type="evidence" value="ECO:0007669"/>
    <property type="project" value="UniProtKB-SubCell"/>
</dbReference>
<protein>
    <recommendedName>
        <fullName evidence="37">Triacylglycerol lipase</fullName>
        <ecNumber evidence="37">3.1.1.3</ecNumber>
    </recommendedName>
    <alternativeName>
        <fullName evidence="37">Pancreatic lipase</fullName>
    </alternativeName>
</protein>
<evidence type="ECO:0000256" key="34">
    <source>
        <dbReference type="ARBA" id="ARBA00049420"/>
    </source>
</evidence>
<keyword evidence="41" id="KW-1185">Reference proteome</keyword>
<evidence type="ECO:0000256" key="28">
    <source>
        <dbReference type="ARBA" id="ARBA00048386"/>
    </source>
</evidence>